<dbReference type="PROSITE" id="PS00455">
    <property type="entry name" value="AMP_BINDING"/>
    <property type="match status" value="1"/>
</dbReference>
<evidence type="ECO:0000256" key="1">
    <source>
        <dbReference type="SAM" id="MobiDB-lite"/>
    </source>
</evidence>
<evidence type="ECO:0000313" key="3">
    <source>
        <dbReference type="EMBL" id="GAA2215298.1"/>
    </source>
</evidence>
<dbReference type="Pfam" id="PF00501">
    <property type="entry name" value="AMP-binding"/>
    <property type="match status" value="1"/>
</dbReference>
<dbReference type="RefSeq" id="WP_344493935.1">
    <property type="nucleotide sequence ID" value="NZ_BAAAQX010000049.1"/>
</dbReference>
<keyword evidence="4" id="KW-1185">Reference proteome</keyword>
<dbReference type="EMBL" id="BAAAQX010000049">
    <property type="protein sequence ID" value="GAA2215298.1"/>
    <property type="molecule type" value="Genomic_DNA"/>
</dbReference>
<dbReference type="InterPro" id="IPR020845">
    <property type="entry name" value="AMP-binding_CS"/>
</dbReference>
<feature type="compositionally biased region" description="Polar residues" evidence="1">
    <location>
        <begin position="548"/>
        <end position="558"/>
    </location>
</feature>
<gene>
    <name evidence="3" type="ORF">GCM10009850_107650</name>
</gene>
<dbReference type="PANTHER" id="PTHR43767:SF1">
    <property type="entry name" value="NONRIBOSOMAL PEPTIDE SYNTHASE PES1 (EUROFUNG)-RELATED"/>
    <property type="match status" value="1"/>
</dbReference>
<proteinExistence type="predicted"/>
<dbReference type="InterPro" id="IPR000873">
    <property type="entry name" value="AMP-dep_synth/lig_dom"/>
</dbReference>
<evidence type="ECO:0000313" key="4">
    <source>
        <dbReference type="Proteomes" id="UP001499843"/>
    </source>
</evidence>
<dbReference type="InterPro" id="IPR050237">
    <property type="entry name" value="ATP-dep_AMP-bd_enzyme"/>
</dbReference>
<dbReference type="PANTHER" id="PTHR43767">
    <property type="entry name" value="LONG-CHAIN-FATTY-ACID--COA LIGASE"/>
    <property type="match status" value="1"/>
</dbReference>
<dbReference type="Gene3D" id="3.40.50.12780">
    <property type="entry name" value="N-terminal domain of ligase-like"/>
    <property type="match status" value="1"/>
</dbReference>
<feature type="domain" description="AMP-dependent synthetase/ligase" evidence="2">
    <location>
        <begin position="25"/>
        <end position="405"/>
    </location>
</feature>
<comment type="caution">
    <text evidence="3">The sequence shown here is derived from an EMBL/GenBank/DDBJ whole genome shotgun (WGS) entry which is preliminary data.</text>
</comment>
<name>A0ABP5PWG9_9ACTN</name>
<organism evidence="3 4">
    <name type="scientific">Nonomuraea monospora</name>
    <dbReference type="NCBI Taxonomy" id="568818"/>
    <lineage>
        <taxon>Bacteria</taxon>
        <taxon>Bacillati</taxon>
        <taxon>Actinomycetota</taxon>
        <taxon>Actinomycetes</taxon>
        <taxon>Streptosporangiales</taxon>
        <taxon>Streptosporangiaceae</taxon>
        <taxon>Nonomuraea</taxon>
    </lineage>
</organism>
<dbReference type="Proteomes" id="UP001499843">
    <property type="component" value="Unassembled WGS sequence"/>
</dbReference>
<sequence length="566" mass="62093">MMGAGALAPILRTALRRTFRIGRMFEEAARRNPAATVKLDRPLSVLDSDRTTYDYDELADIVDDFAARLRAAGVGAGEYVPVYKGLNFDLPLLACAAARAGAVPVMLSPALEPSVVRTLLTRLSSPWIVTDAAHLAGLAGEGAFSGTRVLLTDGPAGPDLPSGLDGTRLTDLAALAGEPRRAPIDLPPDHATLITHSSGTTGVPKLMVHTARTLSHRLLPQQLLAWPVRHRSRVLLAMSFVHSRFFNSLGVFLSYGNPLAVISETGLPTVRRMLSTTRPALVETHPNNFVLWEDFADEARGPLAGVRYYSSTFDAIHPGTVKKLLSASRHRRPALLQLFGQSETGPLTGWLNTRRNVERMDGRCIGYPLPGFVRLRVVDSAGRPAPRGTIGRLEVRTRGRIRTYLGEDERFQSQLTDGWWYVGDMGWRDRAGRVHLADREVDKINDIDSNLGLEDVLMERLPEISELVVVPDPAGRPTPILATRHDRPLDRGRWAAAVAGLPGLESPIQWRFADFPRTSTWKIKRLEIRGLLGTEEEPAQVLPEPRPMTSQIPTTPSGALNVDKSL</sequence>
<reference evidence="4" key="1">
    <citation type="journal article" date="2019" name="Int. J. Syst. Evol. Microbiol.">
        <title>The Global Catalogue of Microorganisms (GCM) 10K type strain sequencing project: providing services to taxonomists for standard genome sequencing and annotation.</title>
        <authorList>
            <consortium name="The Broad Institute Genomics Platform"/>
            <consortium name="The Broad Institute Genome Sequencing Center for Infectious Disease"/>
            <person name="Wu L."/>
            <person name="Ma J."/>
        </authorList>
    </citation>
    <scope>NUCLEOTIDE SEQUENCE [LARGE SCALE GENOMIC DNA]</scope>
    <source>
        <strain evidence="4">JCM 16114</strain>
    </source>
</reference>
<evidence type="ECO:0000259" key="2">
    <source>
        <dbReference type="Pfam" id="PF00501"/>
    </source>
</evidence>
<dbReference type="SUPFAM" id="SSF56801">
    <property type="entry name" value="Acetyl-CoA synthetase-like"/>
    <property type="match status" value="1"/>
</dbReference>
<dbReference type="InterPro" id="IPR042099">
    <property type="entry name" value="ANL_N_sf"/>
</dbReference>
<accession>A0ABP5PWG9</accession>
<feature type="region of interest" description="Disordered" evidence="1">
    <location>
        <begin position="536"/>
        <end position="566"/>
    </location>
</feature>
<protein>
    <submittedName>
        <fullName evidence="3">AMP-binding protein</fullName>
    </submittedName>
</protein>